<evidence type="ECO:0000259" key="12">
    <source>
        <dbReference type="Pfam" id="PF14416"/>
    </source>
</evidence>
<evidence type="ECO:0000256" key="10">
    <source>
        <dbReference type="ARBA" id="ARBA00023180"/>
    </source>
</evidence>
<dbReference type="GO" id="GO:1990538">
    <property type="term" value="F:xylan O-acetyltransferase activity"/>
    <property type="evidence" value="ECO:0007669"/>
    <property type="project" value="UniProtKB-ARBA"/>
</dbReference>
<comment type="subcellular location">
    <subcellularLocation>
        <location evidence="1">Golgi apparatus membrane</location>
        <topology evidence="1">Single-pass type II membrane protein</topology>
    </subcellularLocation>
</comment>
<keyword evidence="5" id="KW-0735">Signal-anchor</keyword>
<evidence type="ECO:0000313" key="14">
    <source>
        <dbReference type="Proteomes" id="UP000729402"/>
    </source>
</evidence>
<dbReference type="Proteomes" id="UP000729402">
    <property type="component" value="Unassembled WGS sequence"/>
</dbReference>
<proteinExistence type="inferred from homology"/>
<keyword evidence="10" id="KW-0325">Glycoprotein</keyword>
<comment type="similarity">
    <text evidence="2">Belongs to the PC-esterase family. TBL subfamily.</text>
</comment>
<feature type="domain" description="Trichome birefringence-like C-terminal" evidence="11">
    <location>
        <begin position="155"/>
        <end position="445"/>
    </location>
</feature>
<keyword evidence="9" id="KW-1015">Disulfide bond</keyword>
<accession>A0A8J5SSA8</accession>
<keyword evidence="6" id="KW-1133">Transmembrane helix</keyword>
<name>A0A8J5SSA8_ZIZPA</name>
<evidence type="ECO:0000256" key="5">
    <source>
        <dbReference type="ARBA" id="ARBA00022968"/>
    </source>
</evidence>
<dbReference type="EMBL" id="JAAALK010000283">
    <property type="protein sequence ID" value="KAG8072239.1"/>
    <property type="molecule type" value="Genomic_DNA"/>
</dbReference>
<evidence type="ECO:0000256" key="3">
    <source>
        <dbReference type="ARBA" id="ARBA00022679"/>
    </source>
</evidence>
<gene>
    <name evidence="13" type="ORF">GUJ93_ZPchr0006g45451</name>
</gene>
<sequence length="449" mass="49811">MFMHVLNSQEFTKTSAHLATFANDPIQMKLNSNQLVRKAASTTGLLLILLLAAFTLCNYSSLKLSPLPYVHVSGGAATASRETATSPVNERKAGAEAGAVCDVAKGEWVPDPAAAPYYTNETCPLIDSRQNCMKYGKPGLESILRWRWQPRGCNLPRFHAAAFLRLVRGKSMAFLGDSVARNHMQSLMCLLSKVEFPTDTEPKDCIHCTRKYHYRAHNFTVCVFWTPFLVRWNLMRAGGQQFMDPHNLFLDEADPEWTRDVAGYDYVVLNGAKWFTRPTVLYEGGRLVGCSDCGGDPNATAAPTLPPHYAVRVSFRTALRALRENPGFRGTVVVRTVAPPHYENGKWYDGGNCLRTRPMRSNETGLPETEAAFYAAQVDEFQAAASAAAAGRFLLLDISEMMQMRGDGHPGQYGHWPHEGVGFGIDCVHWCLPGPVDVWNELLLHLLKG</sequence>
<dbReference type="InterPro" id="IPR029962">
    <property type="entry name" value="TBL"/>
</dbReference>
<feature type="domain" description="Trichome birefringence-like N-terminal" evidence="12">
    <location>
        <begin position="101"/>
        <end position="154"/>
    </location>
</feature>
<evidence type="ECO:0000256" key="6">
    <source>
        <dbReference type="ARBA" id="ARBA00022989"/>
    </source>
</evidence>
<evidence type="ECO:0000256" key="8">
    <source>
        <dbReference type="ARBA" id="ARBA00023136"/>
    </source>
</evidence>
<keyword evidence="3" id="KW-0808">Transferase</keyword>
<evidence type="ECO:0000256" key="9">
    <source>
        <dbReference type="ARBA" id="ARBA00023157"/>
    </source>
</evidence>
<reference evidence="13" key="1">
    <citation type="journal article" date="2021" name="bioRxiv">
        <title>Whole Genome Assembly and Annotation of Northern Wild Rice, Zizania palustris L., Supports a Whole Genome Duplication in the Zizania Genus.</title>
        <authorList>
            <person name="Haas M."/>
            <person name="Kono T."/>
            <person name="Macchietto M."/>
            <person name="Millas R."/>
            <person name="McGilp L."/>
            <person name="Shao M."/>
            <person name="Duquette J."/>
            <person name="Hirsch C.N."/>
            <person name="Kimball J."/>
        </authorList>
    </citation>
    <scope>NUCLEOTIDE SEQUENCE</scope>
    <source>
        <tissue evidence="13">Fresh leaf tissue</tissue>
    </source>
</reference>
<dbReference type="InterPro" id="IPR026057">
    <property type="entry name" value="TBL_C"/>
</dbReference>
<keyword evidence="7" id="KW-0333">Golgi apparatus</keyword>
<evidence type="ECO:0000256" key="2">
    <source>
        <dbReference type="ARBA" id="ARBA00007727"/>
    </source>
</evidence>
<dbReference type="InterPro" id="IPR025846">
    <property type="entry name" value="TBL_N"/>
</dbReference>
<dbReference type="Pfam" id="PF14416">
    <property type="entry name" value="PMR5N"/>
    <property type="match status" value="1"/>
</dbReference>
<reference evidence="13" key="2">
    <citation type="submission" date="2021-02" db="EMBL/GenBank/DDBJ databases">
        <authorList>
            <person name="Kimball J.A."/>
            <person name="Haas M.W."/>
            <person name="Macchietto M."/>
            <person name="Kono T."/>
            <person name="Duquette J."/>
            <person name="Shao M."/>
        </authorList>
    </citation>
    <scope>NUCLEOTIDE SEQUENCE</scope>
    <source>
        <tissue evidence="13">Fresh leaf tissue</tissue>
    </source>
</reference>
<dbReference type="Pfam" id="PF13839">
    <property type="entry name" value="PC-Esterase"/>
    <property type="match status" value="1"/>
</dbReference>
<comment type="caution">
    <text evidence="13">The sequence shown here is derived from an EMBL/GenBank/DDBJ whole genome shotgun (WGS) entry which is preliminary data.</text>
</comment>
<organism evidence="13 14">
    <name type="scientific">Zizania palustris</name>
    <name type="common">Northern wild rice</name>
    <dbReference type="NCBI Taxonomy" id="103762"/>
    <lineage>
        <taxon>Eukaryota</taxon>
        <taxon>Viridiplantae</taxon>
        <taxon>Streptophyta</taxon>
        <taxon>Embryophyta</taxon>
        <taxon>Tracheophyta</taxon>
        <taxon>Spermatophyta</taxon>
        <taxon>Magnoliopsida</taxon>
        <taxon>Liliopsida</taxon>
        <taxon>Poales</taxon>
        <taxon>Poaceae</taxon>
        <taxon>BOP clade</taxon>
        <taxon>Oryzoideae</taxon>
        <taxon>Oryzeae</taxon>
        <taxon>Zizaniinae</taxon>
        <taxon>Zizania</taxon>
    </lineage>
</organism>
<evidence type="ECO:0000313" key="13">
    <source>
        <dbReference type="EMBL" id="KAG8072239.1"/>
    </source>
</evidence>
<dbReference type="GO" id="GO:0000139">
    <property type="term" value="C:Golgi membrane"/>
    <property type="evidence" value="ECO:0007669"/>
    <property type="project" value="UniProtKB-SubCell"/>
</dbReference>
<keyword evidence="14" id="KW-1185">Reference proteome</keyword>
<keyword evidence="4" id="KW-0812">Transmembrane</keyword>
<dbReference type="AlphaFoldDB" id="A0A8J5SSA8"/>
<evidence type="ECO:0000256" key="1">
    <source>
        <dbReference type="ARBA" id="ARBA00004323"/>
    </source>
</evidence>
<keyword evidence="8" id="KW-0472">Membrane</keyword>
<dbReference type="PANTHER" id="PTHR32285:SF39">
    <property type="entry name" value="OS02G0729200 PROTEIN"/>
    <property type="match status" value="1"/>
</dbReference>
<evidence type="ECO:0008006" key="15">
    <source>
        <dbReference type="Google" id="ProtNLM"/>
    </source>
</evidence>
<evidence type="ECO:0000256" key="4">
    <source>
        <dbReference type="ARBA" id="ARBA00022692"/>
    </source>
</evidence>
<dbReference type="PANTHER" id="PTHR32285">
    <property type="entry name" value="PROTEIN TRICHOME BIREFRINGENCE-LIKE 9-RELATED"/>
    <property type="match status" value="1"/>
</dbReference>
<protein>
    <recommendedName>
        <fullName evidence="15">Trichome birefringence-like N-terminal domain-containing protein</fullName>
    </recommendedName>
</protein>
<evidence type="ECO:0000259" key="11">
    <source>
        <dbReference type="Pfam" id="PF13839"/>
    </source>
</evidence>
<dbReference type="OrthoDB" id="630188at2759"/>
<evidence type="ECO:0000256" key="7">
    <source>
        <dbReference type="ARBA" id="ARBA00023034"/>
    </source>
</evidence>